<dbReference type="PROSITE" id="PS50102">
    <property type="entry name" value="RRM"/>
    <property type="match status" value="1"/>
</dbReference>
<dbReference type="Pfam" id="PF00076">
    <property type="entry name" value="RRM_1"/>
    <property type="match status" value="1"/>
</dbReference>
<dbReference type="InterPro" id="IPR050441">
    <property type="entry name" value="RBM"/>
</dbReference>
<evidence type="ECO:0000259" key="3">
    <source>
        <dbReference type="PROSITE" id="PS50102"/>
    </source>
</evidence>
<dbReference type="GO" id="GO:0003723">
    <property type="term" value="F:RNA binding"/>
    <property type="evidence" value="ECO:0007669"/>
    <property type="project" value="UniProtKB-UniRule"/>
</dbReference>
<reference evidence="4 5" key="1">
    <citation type="journal article" date="2020" name="Nature">
        <title>Six reference-quality genomes reveal evolution of bat adaptations.</title>
        <authorList>
            <person name="Jebb D."/>
            <person name="Huang Z."/>
            <person name="Pippel M."/>
            <person name="Hughes G.M."/>
            <person name="Lavrichenko K."/>
            <person name="Devanna P."/>
            <person name="Winkler S."/>
            <person name="Jermiin L.S."/>
            <person name="Skirmuntt E.C."/>
            <person name="Katzourakis A."/>
            <person name="Burkitt-Gray L."/>
            <person name="Ray D.A."/>
            <person name="Sullivan K.A.M."/>
            <person name="Roscito J.G."/>
            <person name="Kirilenko B.M."/>
            <person name="Davalos L.M."/>
            <person name="Corthals A.P."/>
            <person name="Power M.L."/>
            <person name="Jones G."/>
            <person name="Ransome R.D."/>
            <person name="Dechmann D.K.N."/>
            <person name="Locatelli A.G."/>
            <person name="Puechmaille S.J."/>
            <person name="Fedrigo O."/>
            <person name="Jarvis E.D."/>
            <person name="Hiller M."/>
            <person name="Vernes S.C."/>
            <person name="Myers E.W."/>
            <person name="Teeling E.C."/>
        </authorList>
    </citation>
    <scope>NUCLEOTIDE SEQUENCE [LARGE SCALE GENOMIC DNA]</scope>
    <source>
        <strain evidence="4">MPipKuh1</strain>
        <tissue evidence="4">Flight muscle</tissue>
    </source>
</reference>
<dbReference type="AlphaFoldDB" id="A0A7J8A835"/>
<dbReference type="Gene3D" id="3.30.70.330">
    <property type="match status" value="1"/>
</dbReference>
<protein>
    <recommendedName>
        <fullName evidence="3">RRM domain-containing protein</fullName>
    </recommendedName>
</protein>
<accession>A0A7J8A835</accession>
<feature type="domain" description="RRM" evidence="3">
    <location>
        <begin position="27"/>
        <end position="97"/>
    </location>
</feature>
<gene>
    <name evidence="4" type="ORF">mPipKuh1_008913</name>
</gene>
<dbReference type="Proteomes" id="UP000558488">
    <property type="component" value="Unassembled WGS sequence"/>
</dbReference>
<dbReference type="InterPro" id="IPR000504">
    <property type="entry name" value="RRM_dom"/>
</dbReference>
<dbReference type="EMBL" id="JACAGB010000002">
    <property type="protein sequence ID" value="KAF6382551.1"/>
    <property type="molecule type" value="Genomic_DNA"/>
</dbReference>
<dbReference type="InterPro" id="IPR012677">
    <property type="entry name" value="Nucleotide-bd_a/b_plait_sf"/>
</dbReference>
<evidence type="ECO:0000256" key="1">
    <source>
        <dbReference type="ARBA" id="ARBA00022884"/>
    </source>
</evidence>
<comment type="caution">
    <text evidence="4">The sequence shown here is derived from an EMBL/GenBank/DDBJ whole genome shotgun (WGS) entry which is preliminary data.</text>
</comment>
<organism evidence="4 5">
    <name type="scientific">Pipistrellus kuhlii</name>
    <name type="common">Kuhl's pipistrelle</name>
    <dbReference type="NCBI Taxonomy" id="59472"/>
    <lineage>
        <taxon>Eukaryota</taxon>
        <taxon>Metazoa</taxon>
        <taxon>Chordata</taxon>
        <taxon>Craniata</taxon>
        <taxon>Vertebrata</taxon>
        <taxon>Euteleostomi</taxon>
        <taxon>Mammalia</taxon>
        <taxon>Eutheria</taxon>
        <taxon>Laurasiatheria</taxon>
        <taxon>Chiroptera</taxon>
        <taxon>Yangochiroptera</taxon>
        <taxon>Vespertilionidae</taxon>
        <taxon>Pipistrellus</taxon>
    </lineage>
</organism>
<dbReference type="SMART" id="SM00360">
    <property type="entry name" value="RRM"/>
    <property type="match status" value="1"/>
</dbReference>
<keyword evidence="5" id="KW-1185">Reference proteome</keyword>
<proteinExistence type="predicted"/>
<evidence type="ECO:0000256" key="2">
    <source>
        <dbReference type="PROSITE-ProRule" id="PRU00176"/>
    </source>
</evidence>
<sequence>MSDGSKQNYSKRNPVLLPEVEVLMDLENLQVFGLSLYTTERDLREVFSKHGPIVDVSIVYDQLSRRSIASVYFENVDDAKEAKECANGMELDGRRIREDTMVAMMIGTTIADHTEVVVEVEEDGELLKTGIRFMEDLLLTIVMEDIDHVPDLNHIHLMAIKA</sequence>
<evidence type="ECO:0000313" key="4">
    <source>
        <dbReference type="EMBL" id="KAF6382551.1"/>
    </source>
</evidence>
<dbReference type="InterPro" id="IPR035979">
    <property type="entry name" value="RBD_domain_sf"/>
</dbReference>
<keyword evidence="1 2" id="KW-0694">RNA-binding</keyword>
<dbReference type="SUPFAM" id="SSF54928">
    <property type="entry name" value="RNA-binding domain, RBD"/>
    <property type="match status" value="1"/>
</dbReference>
<evidence type="ECO:0000313" key="5">
    <source>
        <dbReference type="Proteomes" id="UP000558488"/>
    </source>
</evidence>
<dbReference type="PANTHER" id="PTHR48034">
    <property type="entry name" value="TRANSFORMER-2 SEX-DETERMINING PROTEIN-RELATED"/>
    <property type="match status" value="1"/>
</dbReference>
<name>A0A7J8A835_PIPKU</name>